<dbReference type="STRING" id="1348853.LK12_16575"/>
<comment type="similarity">
    <text evidence="1 3">Belongs to the cytochrome P450 family.</text>
</comment>
<protein>
    <recommendedName>
        <fullName evidence="6">Cytochrome P450</fullName>
    </recommendedName>
</protein>
<keyword evidence="2 3" id="KW-0349">Heme</keyword>
<dbReference type="PROSITE" id="PS00086">
    <property type="entry name" value="CYTOCHROME_P450"/>
    <property type="match status" value="1"/>
</dbReference>
<dbReference type="AlphaFoldDB" id="A0A0B1ZGN3"/>
<sequence>MPAQTNPQHPSGHAEPTRIDNLDLQHLAWNSAEFSADPYASFEAARAVHPWLAKVNGGYVVFDLKAIRDLLVLDDQFRTSFDGVIEIMGAQDTAWGRFAQEQMIALPEREHRILRDAFAAKFTPRNANLLRPIMREQMQRLLTEWASKGQFDFEEFASYYPVSVMARMIGAPLDAIPGLRSAMEVLGLAFSLDSRLLPDLDRAMAELDAFSYQLIAERRAKPHARFGTEPDLLDLLLEAGSEHGITDRQVADLLIFLFVAGYDTSKNVLTYMIHVLISHPQSYQRCATDMDYCRKVVEETLRMFTPAFTFRATKEDIVYRDVLIPKGTMMFFALNVAGRISSDIAHSYDFDPERTTKADQRHVGFGLGKHMCLGQYIARAQLQEALHLIAQHLLQPRESAPPGWRPFPGNWGIKGLPIEFEPAVP</sequence>
<feature type="binding site" description="axial binding residue" evidence="2">
    <location>
        <position position="372"/>
    </location>
    <ligand>
        <name>heme</name>
        <dbReference type="ChEBI" id="CHEBI:30413"/>
    </ligand>
    <ligandPart>
        <name>Fe</name>
        <dbReference type="ChEBI" id="CHEBI:18248"/>
    </ligandPart>
</feature>
<comment type="caution">
    <text evidence="4">The sequence shown here is derived from an EMBL/GenBank/DDBJ whole genome shotgun (WGS) entry which is preliminary data.</text>
</comment>
<dbReference type="PANTHER" id="PTHR46696">
    <property type="entry name" value="P450, PUTATIVE (EUROFUNG)-RELATED"/>
    <property type="match status" value="1"/>
</dbReference>
<keyword evidence="2 3" id="KW-0408">Iron</keyword>
<evidence type="ECO:0000256" key="3">
    <source>
        <dbReference type="RuleBase" id="RU000461"/>
    </source>
</evidence>
<organism evidence="4 5">
    <name type="scientific">Novosphingobium malaysiense</name>
    <dbReference type="NCBI Taxonomy" id="1348853"/>
    <lineage>
        <taxon>Bacteria</taxon>
        <taxon>Pseudomonadati</taxon>
        <taxon>Pseudomonadota</taxon>
        <taxon>Alphaproteobacteria</taxon>
        <taxon>Sphingomonadales</taxon>
        <taxon>Sphingomonadaceae</taxon>
        <taxon>Novosphingobium</taxon>
    </lineage>
</organism>
<dbReference type="InterPro" id="IPR017972">
    <property type="entry name" value="Cyt_P450_CS"/>
</dbReference>
<evidence type="ECO:0000313" key="4">
    <source>
        <dbReference type="EMBL" id="KHK90256.1"/>
    </source>
</evidence>
<name>A0A0B1ZGN3_9SPHN</name>
<dbReference type="GO" id="GO:0005506">
    <property type="term" value="F:iron ion binding"/>
    <property type="evidence" value="ECO:0007669"/>
    <property type="project" value="InterPro"/>
</dbReference>
<dbReference type="InterPro" id="IPR036396">
    <property type="entry name" value="Cyt_P450_sf"/>
</dbReference>
<dbReference type="EMBL" id="JTDI01000005">
    <property type="protein sequence ID" value="KHK90256.1"/>
    <property type="molecule type" value="Genomic_DNA"/>
</dbReference>
<evidence type="ECO:0008006" key="6">
    <source>
        <dbReference type="Google" id="ProtNLM"/>
    </source>
</evidence>
<keyword evidence="5" id="KW-1185">Reference proteome</keyword>
<evidence type="ECO:0000313" key="5">
    <source>
        <dbReference type="Proteomes" id="UP000031057"/>
    </source>
</evidence>
<reference evidence="4 5" key="1">
    <citation type="submission" date="2014-10" db="EMBL/GenBank/DDBJ databases">
        <title>Genome sequence of Novosphingobium malaysiense MUSC 273(T).</title>
        <authorList>
            <person name="Lee L.-H."/>
        </authorList>
    </citation>
    <scope>NUCLEOTIDE SEQUENCE [LARGE SCALE GENOMIC DNA]</scope>
    <source>
        <strain evidence="4 5">MUSC 273</strain>
    </source>
</reference>
<evidence type="ECO:0000256" key="2">
    <source>
        <dbReference type="PIRSR" id="PIRSR602401-1"/>
    </source>
</evidence>
<dbReference type="PRINTS" id="PR00385">
    <property type="entry name" value="P450"/>
</dbReference>
<dbReference type="GO" id="GO:0020037">
    <property type="term" value="F:heme binding"/>
    <property type="evidence" value="ECO:0007669"/>
    <property type="project" value="InterPro"/>
</dbReference>
<accession>A0A0B1ZGN3</accession>
<dbReference type="OrthoDB" id="5522954at2"/>
<evidence type="ECO:0000256" key="1">
    <source>
        <dbReference type="ARBA" id="ARBA00010617"/>
    </source>
</evidence>
<dbReference type="PRINTS" id="PR00463">
    <property type="entry name" value="EP450I"/>
</dbReference>
<dbReference type="InterPro" id="IPR001128">
    <property type="entry name" value="Cyt_P450"/>
</dbReference>
<keyword evidence="3" id="KW-0560">Oxidoreductase</keyword>
<dbReference type="GO" id="GO:0016705">
    <property type="term" value="F:oxidoreductase activity, acting on paired donors, with incorporation or reduction of molecular oxygen"/>
    <property type="evidence" value="ECO:0007669"/>
    <property type="project" value="InterPro"/>
</dbReference>
<dbReference type="Gene3D" id="1.10.630.10">
    <property type="entry name" value="Cytochrome P450"/>
    <property type="match status" value="1"/>
</dbReference>
<dbReference type="PANTHER" id="PTHR46696:SF1">
    <property type="entry name" value="CYTOCHROME P450 YJIB-RELATED"/>
    <property type="match status" value="1"/>
</dbReference>
<dbReference type="InterPro" id="IPR002401">
    <property type="entry name" value="Cyt_P450_E_grp-I"/>
</dbReference>
<keyword evidence="2 3" id="KW-0479">Metal-binding</keyword>
<gene>
    <name evidence="4" type="ORF">LK12_16575</name>
</gene>
<dbReference type="RefSeq" id="WP_039286409.1">
    <property type="nucleotide sequence ID" value="NZ_JTDI01000005.1"/>
</dbReference>
<dbReference type="SUPFAM" id="SSF48264">
    <property type="entry name" value="Cytochrome P450"/>
    <property type="match status" value="1"/>
</dbReference>
<dbReference type="Proteomes" id="UP000031057">
    <property type="component" value="Unassembled WGS sequence"/>
</dbReference>
<comment type="cofactor">
    <cofactor evidence="2">
        <name>heme</name>
        <dbReference type="ChEBI" id="CHEBI:30413"/>
    </cofactor>
</comment>
<keyword evidence="3" id="KW-0503">Monooxygenase</keyword>
<dbReference type="Pfam" id="PF00067">
    <property type="entry name" value="p450"/>
    <property type="match status" value="1"/>
</dbReference>
<proteinExistence type="inferred from homology"/>
<dbReference type="GO" id="GO:0004497">
    <property type="term" value="F:monooxygenase activity"/>
    <property type="evidence" value="ECO:0007669"/>
    <property type="project" value="UniProtKB-KW"/>
</dbReference>